<name>A0ABT1JBX1_ACTCY</name>
<evidence type="ECO:0000313" key="2">
    <source>
        <dbReference type="Proteomes" id="UP000791080"/>
    </source>
</evidence>
<sequence>MIAEDDLGRWDPLGVPEVAALLAEVAAPWWVAGGHAVELAVGRPVRAHSDVDVVVLRPDVATFRLALADWELWAADPPGTLRRWDPGEPLPTRVHDIWCRPTASAPWRLQLMVDERVGGEWVSRRDPRVRRPVAGLGWRTATGVPVLAPEVQLYYKAAAPRHRDEIDFAAVLPRLDEGRRTWLRNHLGADHPWRTRLDDEGPTPRRG</sequence>
<keyword evidence="2" id="KW-1185">Reference proteome</keyword>
<comment type="caution">
    <text evidence="1">The sequence shown here is derived from an EMBL/GenBank/DDBJ whole genome shotgun (WGS) entry which is preliminary data.</text>
</comment>
<accession>A0ABT1JBX1</accession>
<dbReference type="Proteomes" id="UP000791080">
    <property type="component" value="Unassembled WGS sequence"/>
</dbReference>
<gene>
    <name evidence="1" type="ORF">G443_000064</name>
</gene>
<proteinExistence type="predicted"/>
<dbReference type="EMBL" id="AUBJ02000001">
    <property type="protein sequence ID" value="MCP2329794.1"/>
    <property type="molecule type" value="Genomic_DNA"/>
</dbReference>
<dbReference type="Pfam" id="PF10706">
    <property type="entry name" value="Aminoglyc_resit"/>
    <property type="match status" value="1"/>
</dbReference>
<reference evidence="1 2" key="2">
    <citation type="submission" date="2022-06" db="EMBL/GenBank/DDBJ databases">
        <title>Genomic Encyclopedia of Type Strains, Phase I: the one thousand microbial genomes (KMG-I) project.</title>
        <authorList>
            <person name="Kyrpides N."/>
        </authorList>
    </citation>
    <scope>NUCLEOTIDE SEQUENCE [LARGE SCALE GENOMIC DNA]</scope>
    <source>
        <strain evidence="1 2">DSM 43889</strain>
    </source>
</reference>
<dbReference type="SUPFAM" id="SSF81301">
    <property type="entry name" value="Nucleotidyltransferase"/>
    <property type="match status" value="1"/>
</dbReference>
<protein>
    <recommendedName>
        <fullName evidence="3">Amino acid transporter</fullName>
    </recommendedName>
</protein>
<dbReference type="InterPro" id="IPR043519">
    <property type="entry name" value="NT_sf"/>
</dbReference>
<organism evidence="1 2">
    <name type="scientific">Actinoalloteichus caeruleus DSM 43889</name>
    <dbReference type="NCBI Taxonomy" id="1120930"/>
    <lineage>
        <taxon>Bacteria</taxon>
        <taxon>Bacillati</taxon>
        <taxon>Actinomycetota</taxon>
        <taxon>Actinomycetes</taxon>
        <taxon>Pseudonocardiales</taxon>
        <taxon>Pseudonocardiaceae</taxon>
        <taxon>Actinoalloteichus</taxon>
        <taxon>Actinoalloteichus cyanogriseus</taxon>
    </lineage>
</organism>
<dbReference type="RefSeq" id="WP_026418665.1">
    <property type="nucleotide sequence ID" value="NZ_AUBJ02000001.1"/>
</dbReference>
<dbReference type="InterPro" id="IPR019646">
    <property type="entry name" value="Aminoglyc_AdlTrfase"/>
</dbReference>
<reference evidence="1 2" key="1">
    <citation type="submission" date="2013-07" db="EMBL/GenBank/DDBJ databases">
        <authorList>
            <consortium name="DOE Joint Genome Institute"/>
            <person name="Reeve W."/>
            <person name="Huntemann M."/>
            <person name="Han J."/>
            <person name="Chen A."/>
            <person name="Kyrpides N."/>
            <person name="Mavromatis K."/>
            <person name="Markowitz V."/>
            <person name="Palaniappan K."/>
            <person name="Ivanova N."/>
            <person name="Schaumberg A."/>
            <person name="Pati A."/>
            <person name="Liolios K."/>
            <person name="Nordberg H.P."/>
            <person name="Cantor M.N."/>
            <person name="Hua S.X."/>
            <person name="Woyke T."/>
        </authorList>
    </citation>
    <scope>NUCLEOTIDE SEQUENCE [LARGE SCALE GENOMIC DNA]</scope>
    <source>
        <strain evidence="1 2">DSM 43889</strain>
    </source>
</reference>
<evidence type="ECO:0000313" key="1">
    <source>
        <dbReference type="EMBL" id="MCP2329794.1"/>
    </source>
</evidence>
<dbReference type="Gene3D" id="3.30.460.40">
    <property type="match status" value="1"/>
</dbReference>
<evidence type="ECO:0008006" key="3">
    <source>
        <dbReference type="Google" id="ProtNLM"/>
    </source>
</evidence>